<reference evidence="3 4" key="1">
    <citation type="journal article" date="2018" name="Syst. Appl. Microbiol.">
        <title>Pseudomonas silesiensis sp. nov. strain A3T isolated from a biological pesticide sewage treatment plant and analysis of the complete genome sequence.</title>
        <authorList>
            <person name="Kaminski M.A."/>
            <person name="Furmanczyk E.M."/>
            <person name="Sobczak A."/>
            <person name="Dziembowski A."/>
            <person name="Lipinski L."/>
        </authorList>
    </citation>
    <scope>NUCLEOTIDE SEQUENCE [LARGE SCALE GENOMIC DNA]</scope>
    <source>
        <strain evidence="3 4">A3</strain>
    </source>
</reference>
<protein>
    <recommendedName>
        <fullName evidence="5">Heme utilization protein</fullName>
    </recommendedName>
</protein>
<feature type="region of interest" description="Disordered" evidence="1">
    <location>
        <begin position="35"/>
        <end position="64"/>
    </location>
</feature>
<dbReference type="RefSeq" id="WP_064679426.1">
    <property type="nucleotide sequence ID" value="NZ_CP014870.1"/>
</dbReference>
<feature type="compositionally biased region" description="Polar residues" evidence="1">
    <location>
        <begin position="35"/>
        <end position="46"/>
    </location>
</feature>
<sequence>MKTKLFLSLILAVLAANTYAADGYDKTGSAAFTAQAHTPAESTRSGTYAVEDSVNTDKAKASDG</sequence>
<organism evidence="3 4">
    <name type="scientific">Pseudomonas silesiensis</name>
    <dbReference type="NCBI Taxonomy" id="1853130"/>
    <lineage>
        <taxon>Bacteria</taxon>
        <taxon>Pseudomonadati</taxon>
        <taxon>Pseudomonadota</taxon>
        <taxon>Gammaproteobacteria</taxon>
        <taxon>Pseudomonadales</taxon>
        <taxon>Pseudomonadaceae</taxon>
        <taxon>Pseudomonas</taxon>
    </lineage>
</organism>
<gene>
    <name evidence="3" type="ORF">PMA3_23465</name>
</gene>
<dbReference type="EMBL" id="CP014870">
    <property type="protein sequence ID" value="ANJ57958.1"/>
    <property type="molecule type" value="Genomic_DNA"/>
</dbReference>
<feature type="chain" id="PRO_5008250156" description="Heme utilization protein" evidence="2">
    <location>
        <begin position="21"/>
        <end position="64"/>
    </location>
</feature>
<evidence type="ECO:0000313" key="4">
    <source>
        <dbReference type="Proteomes" id="UP000078354"/>
    </source>
</evidence>
<dbReference type="AlphaFoldDB" id="A0A191YYY0"/>
<evidence type="ECO:0000256" key="2">
    <source>
        <dbReference type="SAM" id="SignalP"/>
    </source>
</evidence>
<proteinExistence type="predicted"/>
<dbReference type="OrthoDB" id="7031912at2"/>
<dbReference type="Proteomes" id="UP000078354">
    <property type="component" value="Chromosome"/>
</dbReference>
<keyword evidence="4" id="KW-1185">Reference proteome</keyword>
<dbReference type="KEGG" id="psil:PMA3_23465"/>
<evidence type="ECO:0000313" key="3">
    <source>
        <dbReference type="EMBL" id="ANJ57958.1"/>
    </source>
</evidence>
<dbReference type="STRING" id="1853130.PMA3_23465"/>
<name>A0A191YYY0_9PSED</name>
<evidence type="ECO:0008006" key="5">
    <source>
        <dbReference type="Google" id="ProtNLM"/>
    </source>
</evidence>
<evidence type="ECO:0000256" key="1">
    <source>
        <dbReference type="SAM" id="MobiDB-lite"/>
    </source>
</evidence>
<feature type="signal peptide" evidence="2">
    <location>
        <begin position="1"/>
        <end position="20"/>
    </location>
</feature>
<accession>A0A191YYY0</accession>
<keyword evidence="2" id="KW-0732">Signal</keyword>
<feature type="compositionally biased region" description="Basic and acidic residues" evidence="1">
    <location>
        <begin position="55"/>
        <end position="64"/>
    </location>
</feature>